<feature type="region of interest" description="Disordered" evidence="3">
    <location>
        <begin position="245"/>
        <end position="265"/>
    </location>
</feature>
<dbReference type="PANTHER" id="PTHR43308:SF5">
    <property type="entry name" value="S-LAYER PROTEIN _ PEPTIDOGLYCAN ENDO-BETA-N-ACETYLGLUCOSAMINIDASE"/>
    <property type="match status" value="1"/>
</dbReference>
<proteinExistence type="predicted"/>
<dbReference type="InterPro" id="IPR004155">
    <property type="entry name" value="PBS_lyase_HEAT"/>
</dbReference>
<dbReference type="Pfam" id="PF13646">
    <property type="entry name" value="HEAT_2"/>
    <property type="match status" value="2"/>
</dbReference>
<dbReference type="SMART" id="SM00567">
    <property type="entry name" value="EZ_HEAT"/>
    <property type="match status" value="5"/>
</dbReference>
<feature type="domain" description="SLH" evidence="4">
    <location>
        <begin position="166"/>
        <end position="230"/>
    </location>
</feature>
<gene>
    <name evidence="5" type="ORF">DCF15_11125</name>
</gene>
<dbReference type="InterPro" id="IPR001119">
    <property type="entry name" value="SLH_dom"/>
</dbReference>
<dbReference type="InterPro" id="IPR051465">
    <property type="entry name" value="Cell_Envelope_Struct_Comp"/>
</dbReference>
<dbReference type="InterPro" id="IPR016024">
    <property type="entry name" value="ARM-type_fold"/>
</dbReference>
<feature type="compositionally biased region" description="Polar residues" evidence="3">
    <location>
        <begin position="245"/>
        <end position="262"/>
    </location>
</feature>
<feature type="domain" description="SLH" evidence="4">
    <location>
        <begin position="101"/>
        <end position="164"/>
    </location>
</feature>
<evidence type="ECO:0000256" key="3">
    <source>
        <dbReference type="SAM" id="MobiDB-lite"/>
    </source>
</evidence>
<dbReference type="GO" id="GO:0030089">
    <property type="term" value="C:phycobilisome"/>
    <property type="evidence" value="ECO:0007669"/>
    <property type="project" value="UniProtKB-KW"/>
</dbReference>
<dbReference type="PANTHER" id="PTHR43308">
    <property type="entry name" value="OUTER MEMBRANE PROTEIN ALPHA-RELATED"/>
    <property type="match status" value="1"/>
</dbReference>
<comment type="caution">
    <text evidence="5">The sequence shown here is derived from an EMBL/GenBank/DDBJ whole genome shotgun (WGS) entry which is preliminary data.</text>
</comment>
<feature type="domain" description="SLH" evidence="4">
    <location>
        <begin position="41"/>
        <end position="100"/>
    </location>
</feature>
<dbReference type="Proteomes" id="UP000249794">
    <property type="component" value="Unassembled WGS sequence"/>
</dbReference>
<name>A0A2W4XL40_9CYAN</name>
<evidence type="ECO:0000313" key="5">
    <source>
        <dbReference type="EMBL" id="PZO55129.1"/>
    </source>
</evidence>
<accession>A0A2W4XL40</accession>
<evidence type="ECO:0000256" key="2">
    <source>
        <dbReference type="ARBA" id="ARBA00022738"/>
    </source>
</evidence>
<dbReference type="InterPro" id="IPR011989">
    <property type="entry name" value="ARM-like"/>
</dbReference>
<reference evidence="6" key="1">
    <citation type="submission" date="2018-04" db="EMBL/GenBank/DDBJ databases">
        <authorList>
            <person name="Cornet L."/>
        </authorList>
    </citation>
    <scope>NUCLEOTIDE SEQUENCE [LARGE SCALE GENOMIC DNA]</scope>
</reference>
<evidence type="ECO:0000259" key="4">
    <source>
        <dbReference type="PROSITE" id="PS51272"/>
    </source>
</evidence>
<dbReference type="PROSITE" id="PS51272">
    <property type="entry name" value="SLH"/>
    <property type="match status" value="3"/>
</dbReference>
<reference evidence="5 6" key="2">
    <citation type="submission" date="2018-06" db="EMBL/GenBank/DDBJ databases">
        <title>Metagenomic assembly of (sub)arctic Cyanobacteria and their associated microbiome from non-axenic cultures.</title>
        <authorList>
            <person name="Baurain D."/>
        </authorList>
    </citation>
    <scope>NUCLEOTIDE SEQUENCE [LARGE SCALE GENOMIC DNA]</scope>
    <source>
        <strain evidence="5">ULC027bin1</strain>
    </source>
</reference>
<dbReference type="SUPFAM" id="SSF48371">
    <property type="entry name" value="ARM repeat"/>
    <property type="match status" value="1"/>
</dbReference>
<organism evidence="5 6">
    <name type="scientific">Phormidesmis priestleyi</name>
    <dbReference type="NCBI Taxonomy" id="268141"/>
    <lineage>
        <taxon>Bacteria</taxon>
        <taxon>Bacillati</taxon>
        <taxon>Cyanobacteriota</taxon>
        <taxon>Cyanophyceae</taxon>
        <taxon>Leptolyngbyales</taxon>
        <taxon>Leptolyngbyaceae</taxon>
        <taxon>Phormidesmis</taxon>
    </lineage>
</organism>
<dbReference type="Gene3D" id="1.25.10.10">
    <property type="entry name" value="Leucine-rich Repeat Variant"/>
    <property type="match status" value="2"/>
</dbReference>
<dbReference type="AlphaFoldDB" id="A0A2W4XL40"/>
<protein>
    <recommendedName>
        <fullName evidence="4">SLH domain-containing protein</fullName>
    </recommendedName>
</protein>
<dbReference type="Pfam" id="PF00395">
    <property type="entry name" value="SLH"/>
    <property type="match status" value="3"/>
</dbReference>
<keyword evidence="2" id="KW-0605">Phycobilisome</keyword>
<evidence type="ECO:0000313" key="6">
    <source>
        <dbReference type="Proteomes" id="UP000249794"/>
    </source>
</evidence>
<evidence type="ECO:0000256" key="1">
    <source>
        <dbReference type="ARBA" id="ARBA00022549"/>
    </source>
</evidence>
<sequence>MFGQNSYSCRAIALSTALAVSTVITLPLAQLAFAPMAFAQSTTRFSDVQSSYWASQYVQALTNANIISGFPDATFRPDAQMTRAQFASILSGGFAKAAVRSPITFSDVPADHWAAGAIASAYSKGFLSGYPDGTFGLDQPVTRLEVLVALANGLGLQSSASPTEVLAVFSDRAQIPNWATGAIAAATSQQLIVNYPNVQQLNPNRFASRAEIAAIAYQALVSRGSATAINSPYVPVVATVGNPSSGNPFTGNPSNSNPSATDDFSDLVASLGSNNSSIQRAAADSLVKSGAAAVPDLALALESDSAPTRAAAAYALNEIGAPAAPATQSLLEVIQDDNELVRALATSALTKVGLNRDVLVTVLVAAVQNESGLVKDIAAEALVGIGKDAVPALGSLLQSPIANSLAKRTAATLIGDINQIDNLGQSALQSAIPILAETLNNSDSDVRKAAAGALGDFGSLANVAIPALSRALLGDNSDNSGVSQTVAGSLLKIGPESVPTLTAALTSGNALTRLYAADALWTLTQDSSLILPTLVSLLSTGDIKTRELATLGLSYLGRQALPAVPALRQLVGANNQRLVSAAQLALLILNNNNAPAATLGFLLTDTQTPSSVPAVFEAISRLWS</sequence>
<dbReference type="EMBL" id="QBMP01000105">
    <property type="protein sequence ID" value="PZO55129.1"/>
    <property type="molecule type" value="Genomic_DNA"/>
</dbReference>
<keyword evidence="1" id="KW-0042">Antenna complex</keyword>